<feature type="domain" description="SIS" evidence="1">
    <location>
        <begin position="33"/>
        <end position="208"/>
    </location>
</feature>
<sequence>MSIINDYFDKLTAHLMQLRDSQAEVMKQAVAMIGEAARNDKRVFVFGTGHSHMLAEEVHYRAGGLAITVPVLSAFTMLHEGASSSTKFERISGMVLPLLQRYDIGAGDILLIVSNSGVNAAPVDAARYGREVGAKVIALTSVSYSASAANGRVRLSELADLVLDNEIPAGDAMMDLPNSEMKAGAVSTAVCATILHAIFTAVAAELAEEGSDVPVYRSANMPGATEINDRLIEKYKARNPHL</sequence>
<dbReference type="PANTHER" id="PTHR30390">
    <property type="entry name" value="SEDOHEPTULOSE 7-PHOSPHATE ISOMERASE / DNAA INITIATOR-ASSOCIATING FACTOR FOR REPLICATION INITIATION"/>
    <property type="match status" value="1"/>
</dbReference>
<dbReference type="InterPro" id="IPR001347">
    <property type="entry name" value="SIS_dom"/>
</dbReference>
<accession>A0A366DXF9</accession>
<gene>
    <name evidence="2" type="ORF">DFR47_10485</name>
</gene>
<dbReference type="Gene3D" id="3.40.50.10490">
    <property type="entry name" value="Glucose-6-phosphate isomerase like protein, domain 1"/>
    <property type="match status" value="1"/>
</dbReference>
<proteinExistence type="predicted"/>
<dbReference type="GO" id="GO:1901135">
    <property type="term" value="P:carbohydrate derivative metabolic process"/>
    <property type="evidence" value="ECO:0007669"/>
    <property type="project" value="InterPro"/>
</dbReference>
<organism evidence="2 3">
    <name type="scientific">Pseudochrobactrum asaccharolyticum</name>
    <dbReference type="NCBI Taxonomy" id="354351"/>
    <lineage>
        <taxon>Bacteria</taxon>
        <taxon>Pseudomonadati</taxon>
        <taxon>Pseudomonadota</taxon>
        <taxon>Alphaproteobacteria</taxon>
        <taxon>Hyphomicrobiales</taxon>
        <taxon>Brucellaceae</taxon>
        <taxon>Pseudochrobactrum</taxon>
    </lineage>
</organism>
<dbReference type="InterPro" id="IPR035472">
    <property type="entry name" value="RpiR-like_SIS"/>
</dbReference>
<protein>
    <submittedName>
        <fullName evidence="2">Putative phosphosugar-binding protein</fullName>
    </submittedName>
</protein>
<dbReference type="NCBIfam" id="NF002805">
    <property type="entry name" value="PRK02947.1"/>
    <property type="match status" value="1"/>
</dbReference>
<dbReference type="PROSITE" id="PS51464">
    <property type="entry name" value="SIS"/>
    <property type="match status" value="1"/>
</dbReference>
<dbReference type="GO" id="GO:0097367">
    <property type="term" value="F:carbohydrate derivative binding"/>
    <property type="evidence" value="ECO:0007669"/>
    <property type="project" value="InterPro"/>
</dbReference>
<dbReference type="PANTHER" id="PTHR30390:SF7">
    <property type="entry name" value="PHOSPHOHEPTOSE ISOMERASE"/>
    <property type="match status" value="1"/>
</dbReference>
<evidence type="ECO:0000313" key="3">
    <source>
        <dbReference type="Proteomes" id="UP000252893"/>
    </source>
</evidence>
<dbReference type="SUPFAM" id="SSF53697">
    <property type="entry name" value="SIS domain"/>
    <property type="match status" value="1"/>
</dbReference>
<evidence type="ECO:0000259" key="1">
    <source>
        <dbReference type="PROSITE" id="PS51464"/>
    </source>
</evidence>
<dbReference type="Pfam" id="PF13580">
    <property type="entry name" value="SIS_2"/>
    <property type="match status" value="1"/>
</dbReference>
<dbReference type="EMBL" id="QNRH01000004">
    <property type="protein sequence ID" value="RBO94727.1"/>
    <property type="molecule type" value="Genomic_DNA"/>
</dbReference>
<reference evidence="2 3" key="1">
    <citation type="submission" date="2018-06" db="EMBL/GenBank/DDBJ databases">
        <title>Genomic Encyclopedia of Type Strains, Phase IV (KMG-IV): sequencing the most valuable type-strain genomes for metagenomic binning, comparative biology and taxonomic classification.</title>
        <authorList>
            <person name="Goeker M."/>
        </authorList>
    </citation>
    <scope>NUCLEOTIDE SEQUENCE [LARGE SCALE GENOMIC DNA]</scope>
    <source>
        <strain evidence="2 3">DSM 25619</strain>
    </source>
</reference>
<dbReference type="RefSeq" id="WP_113944605.1">
    <property type="nucleotide sequence ID" value="NZ_JBHEEG010000001.1"/>
</dbReference>
<dbReference type="InterPro" id="IPR046348">
    <property type="entry name" value="SIS_dom_sf"/>
</dbReference>
<comment type="caution">
    <text evidence="2">The sequence shown here is derived from an EMBL/GenBank/DDBJ whole genome shotgun (WGS) entry which is preliminary data.</text>
</comment>
<dbReference type="InterPro" id="IPR050099">
    <property type="entry name" value="SIS_GmhA/DiaA_subfam"/>
</dbReference>
<keyword evidence="3" id="KW-1185">Reference proteome</keyword>
<dbReference type="AlphaFoldDB" id="A0A366DXF9"/>
<evidence type="ECO:0000313" key="2">
    <source>
        <dbReference type="EMBL" id="RBO94727.1"/>
    </source>
</evidence>
<dbReference type="OrthoDB" id="9813831at2"/>
<name>A0A366DXF9_9HYPH</name>
<dbReference type="Proteomes" id="UP000252893">
    <property type="component" value="Unassembled WGS sequence"/>
</dbReference>
<dbReference type="CDD" id="cd05013">
    <property type="entry name" value="SIS_RpiR"/>
    <property type="match status" value="1"/>
</dbReference>